<dbReference type="PANTHER" id="PTHR42732:SF1">
    <property type="entry name" value="BETA-MANNOSIDASE"/>
    <property type="match status" value="1"/>
</dbReference>
<dbReference type="InterPro" id="IPR013783">
    <property type="entry name" value="Ig-like_fold"/>
</dbReference>
<dbReference type="EMBL" id="JAHSPG010000006">
    <property type="protein sequence ID" value="MBV4357627.1"/>
    <property type="molecule type" value="Genomic_DNA"/>
</dbReference>
<name>A0A9E2S8Q3_9BACT</name>
<sequence length="1137" mass="127745">MNEGWYTKMDTSDNVVTTAFNVKDWQNVNIPHNWDQYDGYRRLKHGNRHGTAWYRRSFSFKNIDKTKRYFLWFEGVGSYATIWLNGKQIGQHAGGRTTFTLDITNAIDKENVLIVKAAHPAMINDLPWVCGGCSDDRGFSEGSQPLGIFRPVHLITTGEVRIEPFGVHVWNDNKISSASAELHLETEVKNYGAQSKKITVVNTLFDASNKVVDVCRENVTLIAGELKTISQQTKTIANPHLWSLENPYLYKLQTTIEEKGKVCDRDATAYGIRWISWPQNRNDGSKQFLLNGKPVFINGTCEYEHMMGKSHAFSEAQIKARVRQIESAGFNAFRDAHQPHNLLYQKYWDHDGILWWPQFSAHVWFDSPEFRENFKTLLREWIKERRNSPSAILWGLQNESVMPADFAKECSDIIRGLDPTATNQRMITTCNGGEGTDWNVPQNWTGTYGGDPNTYGDDLKKQLLVGEYGGWRSLGLHAENAAQQKINSEEKMTELMELKVKLAESVKDSVCGHFHWLFASHENPGRSQGGEGLRELDRIGPVNYKGLLTAWGEPTDAFYMYRSNYADKNKEPMVYIVSHTWPDRWIKPGLKDGIIVYSNCDEVELFNDADKTISLGKRKRNGIGTHFEWNQVNVQYSVLYAEARVGGKAVAHDMIVLHHLPQAKQKTAAVETAITKGAAGYNYLYRVNCAGGEYKDVNGNLWHADVDQKLTSDWGSISWTKDFPGISPFYASQRTTNEPIANTSDDALFQSFRYGMDKLQYDFPVANGDYLVELFFAEPWYGAGGSLNCKGWRMFDVSINDKDVLHDFDIFKEAGFAKAIKKAFNVHVTNGRIKISFPDVKAGEAIINAIAIATKSKIAKPAPASSPLIGEFKKTAAAGNWETGSWLNAGDKVYADKDILFTALPPELYGAEWLKVSFGKQSGNNVLASFTTSEAADVYVAVADTIRELPAWLKGFNDAQKKIVTDENGGREFSLKHKRVAKNTVIEVGNNYPVFVNPASNMEGAYDLKPTTKYETEKATLIGLQVAKDELYGKQYVQFDNGVQGSIAWNIYTGVADVYSLHFKYLNTTSKKIMMRMKLEATDGLLITDTIVEFPVREGKWGVADSSTGTFINAGTYRIILSPVDEGGLMVDALEVQ</sequence>
<evidence type="ECO:0000256" key="3">
    <source>
        <dbReference type="ARBA" id="ARBA00023295"/>
    </source>
</evidence>
<evidence type="ECO:0000259" key="7">
    <source>
        <dbReference type="Pfam" id="PF16355"/>
    </source>
</evidence>
<dbReference type="Gene3D" id="2.60.120.260">
    <property type="entry name" value="Galactose-binding domain-like"/>
    <property type="match status" value="2"/>
</dbReference>
<dbReference type="InterPro" id="IPR051913">
    <property type="entry name" value="GH2_Domain-Containing"/>
</dbReference>
<dbReference type="Pfam" id="PF22666">
    <property type="entry name" value="Glyco_hydro_2_N2"/>
    <property type="match status" value="1"/>
</dbReference>
<keyword evidence="3" id="KW-0326">Glycosidase</keyword>
<dbReference type="AlphaFoldDB" id="A0A9E2S8Q3"/>
<evidence type="ECO:0000259" key="8">
    <source>
        <dbReference type="Pfam" id="PF22666"/>
    </source>
</evidence>
<dbReference type="InterPro" id="IPR021720">
    <property type="entry name" value="Malectin_dom"/>
</dbReference>
<gene>
    <name evidence="9" type="ORF">KTO63_10740</name>
</gene>
<dbReference type="PANTHER" id="PTHR42732">
    <property type="entry name" value="BETA-GALACTOSIDASE"/>
    <property type="match status" value="1"/>
</dbReference>
<evidence type="ECO:0000313" key="10">
    <source>
        <dbReference type="Proteomes" id="UP000812270"/>
    </source>
</evidence>
<dbReference type="GO" id="GO:0005975">
    <property type="term" value="P:carbohydrate metabolic process"/>
    <property type="evidence" value="ECO:0007669"/>
    <property type="project" value="InterPro"/>
</dbReference>
<keyword evidence="10" id="KW-1185">Reference proteome</keyword>
<dbReference type="InterPro" id="IPR054593">
    <property type="entry name" value="Beta-mannosidase-like_N2"/>
</dbReference>
<dbReference type="Pfam" id="PF11721">
    <property type="entry name" value="Malectin"/>
    <property type="match status" value="1"/>
</dbReference>
<feature type="domain" description="Malectin" evidence="6">
    <location>
        <begin position="684"/>
        <end position="856"/>
    </location>
</feature>
<dbReference type="InterPro" id="IPR036156">
    <property type="entry name" value="Beta-gal/glucu_dom_sf"/>
</dbReference>
<dbReference type="Proteomes" id="UP000812270">
    <property type="component" value="Unassembled WGS sequence"/>
</dbReference>
<dbReference type="InterPro" id="IPR032311">
    <property type="entry name" value="DUF4982"/>
</dbReference>
<dbReference type="Gene3D" id="2.60.40.10">
    <property type="entry name" value="Immunoglobulins"/>
    <property type="match status" value="2"/>
</dbReference>
<evidence type="ECO:0000259" key="4">
    <source>
        <dbReference type="Pfam" id="PF00703"/>
    </source>
</evidence>
<dbReference type="GO" id="GO:0004553">
    <property type="term" value="F:hydrolase activity, hydrolyzing O-glycosyl compounds"/>
    <property type="evidence" value="ECO:0007669"/>
    <property type="project" value="InterPro"/>
</dbReference>
<dbReference type="SUPFAM" id="SSF51445">
    <property type="entry name" value="(Trans)glycosidases"/>
    <property type="match status" value="1"/>
</dbReference>
<dbReference type="Pfam" id="PF16355">
    <property type="entry name" value="DUF4982"/>
    <property type="match status" value="1"/>
</dbReference>
<dbReference type="Pfam" id="PF02836">
    <property type="entry name" value="Glyco_hydro_2_C"/>
    <property type="match status" value="1"/>
</dbReference>
<dbReference type="InterPro" id="IPR008979">
    <property type="entry name" value="Galactose-bd-like_sf"/>
</dbReference>
<dbReference type="InterPro" id="IPR017853">
    <property type="entry name" value="GH"/>
</dbReference>
<reference evidence="9" key="1">
    <citation type="submission" date="2021-06" db="EMBL/GenBank/DDBJ databases">
        <authorList>
            <person name="Huq M.A."/>
        </authorList>
    </citation>
    <scope>NUCLEOTIDE SEQUENCE</scope>
    <source>
        <strain evidence="9">MAH-26</strain>
    </source>
</reference>
<keyword evidence="2" id="KW-0378">Hydrolase</keyword>
<evidence type="ECO:0000256" key="2">
    <source>
        <dbReference type="ARBA" id="ARBA00022801"/>
    </source>
</evidence>
<proteinExistence type="inferred from homology"/>
<organism evidence="9 10">
    <name type="scientific">Pinibacter aurantiacus</name>
    <dbReference type="NCBI Taxonomy" id="2851599"/>
    <lineage>
        <taxon>Bacteria</taxon>
        <taxon>Pseudomonadati</taxon>
        <taxon>Bacteroidota</taxon>
        <taxon>Chitinophagia</taxon>
        <taxon>Chitinophagales</taxon>
        <taxon>Chitinophagaceae</taxon>
        <taxon>Pinibacter</taxon>
    </lineage>
</organism>
<protein>
    <submittedName>
        <fullName evidence="9">DUF4982 domain-containing protein</fullName>
    </submittedName>
</protein>
<dbReference type="SUPFAM" id="SSF49303">
    <property type="entry name" value="beta-Galactosidase/glucuronidase domain"/>
    <property type="match status" value="1"/>
</dbReference>
<dbReference type="Gene3D" id="2.60.120.430">
    <property type="entry name" value="Galactose-binding lectin"/>
    <property type="match status" value="1"/>
</dbReference>
<feature type="domain" description="Glycoside hydrolase family 2 catalytic" evidence="5">
    <location>
        <begin position="286"/>
        <end position="420"/>
    </location>
</feature>
<evidence type="ECO:0000259" key="5">
    <source>
        <dbReference type="Pfam" id="PF02836"/>
    </source>
</evidence>
<dbReference type="InterPro" id="IPR006103">
    <property type="entry name" value="Glyco_hydro_2_cat"/>
</dbReference>
<dbReference type="InterPro" id="IPR006101">
    <property type="entry name" value="Glyco_hydro_2"/>
</dbReference>
<feature type="domain" description="Glycoside hydrolase family 2 immunoglobulin-like beta-sandwich" evidence="4">
    <location>
        <begin position="169"/>
        <end position="273"/>
    </location>
</feature>
<feature type="domain" description="DUF4982" evidence="7">
    <location>
        <begin position="594"/>
        <end position="651"/>
    </location>
</feature>
<feature type="domain" description="Beta-mannosidase-like galactose-binding" evidence="8">
    <location>
        <begin position="51"/>
        <end position="119"/>
    </location>
</feature>
<comment type="caution">
    <text evidence="9">The sequence shown here is derived from an EMBL/GenBank/DDBJ whole genome shotgun (WGS) entry which is preliminary data.</text>
</comment>
<dbReference type="SUPFAM" id="SSF49785">
    <property type="entry name" value="Galactose-binding domain-like"/>
    <property type="match status" value="2"/>
</dbReference>
<dbReference type="InterPro" id="IPR006102">
    <property type="entry name" value="Ig-like_GH2"/>
</dbReference>
<dbReference type="Pfam" id="PF00703">
    <property type="entry name" value="Glyco_hydro_2"/>
    <property type="match status" value="1"/>
</dbReference>
<comment type="similarity">
    <text evidence="1">Belongs to the glycosyl hydrolase 2 family.</text>
</comment>
<dbReference type="PRINTS" id="PR00132">
    <property type="entry name" value="GLHYDRLASE2"/>
</dbReference>
<evidence type="ECO:0000259" key="6">
    <source>
        <dbReference type="Pfam" id="PF11721"/>
    </source>
</evidence>
<accession>A0A9E2S8Q3</accession>
<evidence type="ECO:0000313" key="9">
    <source>
        <dbReference type="EMBL" id="MBV4357627.1"/>
    </source>
</evidence>
<dbReference type="Gene3D" id="3.20.20.80">
    <property type="entry name" value="Glycosidases"/>
    <property type="match status" value="1"/>
</dbReference>
<evidence type="ECO:0000256" key="1">
    <source>
        <dbReference type="ARBA" id="ARBA00007401"/>
    </source>
</evidence>